<sequence length="203" mass="23045">MKKGAILEYTDYNKKGKQQSTTIHETLSSSKQNKNTNATIKATVDKGKNHEKFSAEYNVTCTNGLFQIDMLRFFNLDKLSEQNKNNLSLKIDGDVLEFPSGMKPGDELNDGAISIKVNSNSFTLVTMNFTVFNREIIGEEKITTSAGTYHCKKVTFDFESKFGFLNIKGTGIEWYYNDVMIIRSESYNKKGKLIGYHELTKIQ</sequence>
<keyword evidence="3" id="KW-1185">Reference proteome</keyword>
<name>A0A918N1J4_9FLAO</name>
<evidence type="ECO:0000313" key="2">
    <source>
        <dbReference type="EMBL" id="GGX04115.1"/>
    </source>
</evidence>
<accession>A0A918N1J4</accession>
<dbReference type="Proteomes" id="UP000601108">
    <property type="component" value="Unassembled WGS sequence"/>
</dbReference>
<dbReference type="Pfam" id="PF21347">
    <property type="entry name" value="DUF3108_like"/>
    <property type="match status" value="1"/>
</dbReference>
<proteinExistence type="predicted"/>
<dbReference type="AlphaFoldDB" id="A0A918N1J4"/>
<feature type="domain" description="DUF3108" evidence="1">
    <location>
        <begin position="2"/>
        <end position="199"/>
    </location>
</feature>
<reference evidence="2 3" key="1">
    <citation type="journal article" date="2014" name="Int. J. Syst. Evol. Microbiol.">
        <title>Complete genome sequence of Corynebacterium casei LMG S-19264T (=DSM 44701T), isolated from a smear-ripened cheese.</title>
        <authorList>
            <consortium name="US DOE Joint Genome Institute (JGI-PGF)"/>
            <person name="Walter F."/>
            <person name="Albersmeier A."/>
            <person name="Kalinowski J."/>
            <person name="Ruckert C."/>
        </authorList>
    </citation>
    <scope>NUCLEOTIDE SEQUENCE [LARGE SCALE GENOMIC DNA]</scope>
    <source>
        <strain evidence="2 3">KCTC 12285</strain>
    </source>
</reference>
<organism evidence="2 3">
    <name type="scientific">Aquimarina muelleri</name>
    <dbReference type="NCBI Taxonomy" id="279356"/>
    <lineage>
        <taxon>Bacteria</taxon>
        <taxon>Pseudomonadati</taxon>
        <taxon>Bacteroidota</taxon>
        <taxon>Flavobacteriia</taxon>
        <taxon>Flavobacteriales</taxon>
        <taxon>Flavobacteriaceae</taxon>
        <taxon>Aquimarina</taxon>
    </lineage>
</organism>
<protein>
    <recommendedName>
        <fullName evidence="1">DUF3108 domain-containing protein</fullName>
    </recommendedName>
</protein>
<dbReference type="Gene3D" id="2.40.360.20">
    <property type="match status" value="1"/>
</dbReference>
<evidence type="ECO:0000259" key="1">
    <source>
        <dbReference type="Pfam" id="PF21347"/>
    </source>
</evidence>
<gene>
    <name evidence="2" type="ORF">GCM10007384_02380</name>
</gene>
<comment type="caution">
    <text evidence="2">The sequence shown here is derived from an EMBL/GenBank/DDBJ whole genome shotgun (WGS) entry which is preliminary data.</text>
</comment>
<evidence type="ECO:0000313" key="3">
    <source>
        <dbReference type="Proteomes" id="UP000601108"/>
    </source>
</evidence>
<dbReference type="EMBL" id="BMWS01000001">
    <property type="protein sequence ID" value="GGX04115.1"/>
    <property type="molecule type" value="Genomic_DNA"/>
</dbReference>
<dbReference type="InterPro" id="IPR049279">
    <property type="entry name" value="DUF3108-like"/>
</dbReference>